<proteinExistence type="inferred from homology"/>
<comment type="similarity">
    <text evidence="2">Belongs to the GMC oxidoreductase family.</text>
</comment>
<name>A0A2T3XXL1_9BURK</name>
<dbReference type="InterPro" id="IPR006076">
    <property type="entry name" value="FAD-dep_OxRdtase"/>
</dbReference>
<dbReference type="PANTHER" id="PTHR42784:SF1">
    <property type="entry name" value="PYRANOSE 2-OXIDASE"/>
    <property type="match status" value="1"/>
</dbReference>
<keyword evidence="3" id="KW-0285">Flavoprotein</keyword>
<evidence type="ECO:0000313" key="9">
    <source>
        <dbReference type="Proteomes" id="UP000240638"/>
    </source>
</evidence>
<dbReference type="Pfam" id="PF01266">
    <property type="entry name" value="DAO"/>
    <property type="match status" value="1"/>
</dbReference>
<evidence type="ECO:0000256" key="2">
    <source>
        <dbReference type="ARBA" id="ARBA00010790"/>
    </source>
</evidence>
<sequence>MFIDTRTVDEGHQVETTVCIIGAGVAGITLALELNRMGIDTCLLESGGYKPDDETRDLYRGENVGLPYTFADGSRSRYLGGSSNCWGGWCRPLDPWDFEKRDWVPHSGWPFGLDELAPYYARTHALLKLGPNTFDPAFWEGAINRPDVRRIPFVTGNVRDTIAQFSPPARFGKLYRKDLERSPFVRVFLHANAVNIETNLDGARVARIDAATLTGRRLTFVAKHYVLAAGGIENARLLLASNRTQPAGLGNGHDIVGRFFMDHPRIMSASVRFSDEWARNKLYDIKFHYQNAAVSAHGTPISSQFALTPEVLTRERLLNARVWFFSLFYGEGSAGAEALIRCKQALLKKEQPGWKLADDLETMAAHPVDTAGFLMTRLLQPRSLITDVRLQAIVEAAPNPDSRVTLGTERDALGMPRVRVAWLLDELVQRTFDRTFELVAEELRAGGVAEVKLDEPLQGREWPSGLEGTWHHMGTTRMHDSPREGVVDRHCAVHGVANLHIAGSSVFPSVGANFPTITITALALRLAERLANLLGKPDAVAANDARIGMGAGLSSSVDTLPFAAATLSHVAKE</sequence>
<accession>A0A2T3XXL1</accession>
<dbReference type="InterPro" id="IPR036188">
    <property type="entry name" value="FAD/NAD-bd_sf"/>
</dbReference>
<protein>
    <submittedName>
        <fullName evidence="8">GMC family oxidoreductase</fullName>
    </submittedName>
</protein>
<evidence type="ECO:0000259" key="6">
    <source>
        <dbReference type="Pfam" id="PF01266"/>
    </source>
</evidence>
<dbReference type="Pfam" id="PF05199">
    <property type="entry name" value="GMC_oxred_C"/>
    <property type="match status" value="1"/>
</dbReference>
<evidence type="ECO:0000259" key="7">
    <source>
        <dbReference type="Pfam" id="PF05199"/>
    </source>
</evidence>
<dbReference type="InterPro" id="IPR051473">
    <property type="entry name" value="P2Ox-like"/>
</dbReference>
<dbReference type="RefSeq" id="WP_107150504.1">
    <property type="nucleotide sequence ID" value="NZ_PYUC01000004.1"/>
</dbReference>
<evidence type="ECO:0000313" key="8">
    <source>
        <dbReference type="EMBL" id="PTB21221.1"/>
    </source>
</evidence>
<dbReference type="Gene3D" id="3.50.50.60">
    <property type="entry name" value="FAD/NAD(P)-binding domain"/>
    <property type="match status" value="2"/>
</dbReference>
<feature type="domain" description="FAD dependent oxidoreductase" evidence="6">
    <location>
        <begin position="18"/>
        <end position="231"/>
    </location>
</feature>
<feature type="domain" description="Glucose-methanol-choline oxidoreductase C-terminal" evidence="7">
    <location>
        <begin position="398"/>
        <end position="523"/>
    </location>
</feature>
<evidence type="ECO:0000256" key="1">
    <source>
        <dbReference type="ARBA" id="ARBA00001974"/>
    </source>
</evidence>
<dbReference type="InterPro" id="IPR007867">
    <property type="entry name" value="GMC_OxRtase_C"/>
</dbReference>
<dbReference type="AlphaFoldDB" id="A0A2T3XXL1"/>
<dbReference type="PANTHER" id="PTHR42784">
    <property type="entry name" value="PYRANOSE 2-OXIDASE"/>
    <property type="match status" value="1"/>
</dbReference>
<dbReference type="Proteomes" id="UP000240638">
    <property type="component" value="Unassembled WGS sequence"/>
</dbReference>
<keyword evidence="5" id="KW-0560">Oxidoreductase</keyword>
<gene>
    <name evidence="8" type="ORF">C9I57_10290</name>
</gene>
<dbReference type="SUPFAM" id="SSF51905">
    <property type="entry name" value="FAD/NAD(P)-binding domain"/>
    <property type="match status" value="1"/>
</dbReference>
<keyword evidence="4" id="KW-0274">FAD</keyword>
<evidence type="ECO:0000256" key="5">
    <source>
        <dbReference type="ARBA" id="ARBA00023002"/>
    </source>
</evidence>
<comment type="cofactor">
    <cofactor evidence="1">
        <name>FAD</name>
        <dbReference type="ChEBI" id="CHEBI:57692"/>
    </cofactor>
</comment>
<organism evidence="8 9">
    <name type="scientific">Trinickia symbiotica</name>
    <dbReference type="NCBI Taxonomy" id="863227"/>
    <lineage>
        <taxon>Bacteria</taxon>
        <taxon>Pseudomonadati</taxon>
        <taxon>Pseudomonadota</taxon>
        <taxon>Betaproteobacteria</taxon>
        <taxon>Burkholderiales</taxon>
        <taxon>Burkholderiaceae</taxon>
        <taxon>Trinickia</taxon>
    </lineage>
</organism>
<comment type="caution">
    <text evidence="8">The sequence shown here is derived from an EMBL/GenBank/DDBJ whole genome shotgun (WGS) entry which is preliminary data.</text>
</comment>
<evidence type="ECO:0000256" key="3">
    <source>
        <dbReference type="ARBA" id="ARBA00022630"/>
    </source>
</evidence>
<dbReference type="EMBL" id="PYUC01000004">
    <property type="protein sequence ID" value="PTB21221.1"/>
    <property type="molecule type" value="Genomic_DNA"/>
</dbReference>
<dbReference type="GO" id="GO:0016614">
    <property type="term" value="F:oxidoreductase activity, acting on CH-OH group of donors"/>
    <property type="evidence" value="ECO:0007669"/>
    <property type="project" value="InterPro"/>
</dbReference>
<evidence type="ECO:0000256" key="4">
    <source>
        <dbReference type="ARBA" id="ARBA00022827"/>
    </source>
</evidence>
<reference evidence="8 9" key="1">
    <citation type="submission" date="2018-03" db="EMBL/GenBank/DDBJ databases">
        <title>Whole genome analyses suggest that Burkholderia sensu lato contains two further novel genera in the rhizoxinica-symbiotica group Mycetohabitans gen. nov., and Trinickia gen. nov.: implications for the evolution of diazotrophy and nodulation in the Burkholderiaceae.</title>
        <authorList>
            <person name="Estrada De Los Santos P."/>
            <person name="Palmer M."/>
            <person name="Chavez-Ramirez B."/>
            <person name="Steenkamp E.T."/>
            <person name="Hirsch A.M."/>
            <person name="Manyaka P."/>
            <person name="Maluk M."/>
            <person name="Lafos M."/>
            <person name="Crook M."/>
            <person name="Gross E."/>
            <person name="Simon M.F."/>
            <person name="Bueno Dos Reis Junior F."/>
            <person name="Poole P.S."/>
            <person name="Venter S.N."/>
            <person name="James E.K."/>
        </authorList>
    </citation>
    <scope>NUCLEOTIDE SEQUENCE [LARGE SCALE GENOMIC DNA]</scope>
    <source>
        <strain evidence="8 9">JPY-366</strain>
    </source>
</reference>